<reference evidence="2 3" key="1">
    <citation type="submission" date="2017-01" db="EMBL/GenBank/DDBJ databases">
        <title>Whole-Genome Shotgun Sequencing of Two beta-Proteobacterial Species in Search of the Bulgecin Biosynthetic Cluster.</title>
        <authorList>
            <person name="Horsman M.E."/>
            <person name="Marous D.R."/>
            <person name="Li R."/>
            <person name="Oliver R.A."/>
            <person name="Byun B."/>
            <person name="Emrich S.J."/>
            <person name="Boggess B."/>
            <person name="Townsend C.A."/>
            <person name="Mobashery S."/>
        </authorList>
    </citation>
    <scope>NUCLEOTIDE SEQUENCE [LARGE SCALE GENOMIC DNA]</scope>
    <source>
        <strain evidence="2 3">ATCC 31363</strain>
    </source>
</reference>
<protein>
    <submittedName>
        <fullName evidence="2">Uncharacterized protein</fullName>
    </submittedName>
</protein>
<dbReference type="EMBL" id="MTZV01000006">
    <property type="protein sequence ID" value="PCE22081.1"/>
    <property type="molecule type" value="Genomic_DNA"/>
</dbReference>
<dbReference type="Proteomes" id="UP000218022">
    <property type="component" value="Unassembled WGS sequence"/>
</dbReference>
<accession>A0A2A4ELY7</accession>
<organism evidence="2 3">
    <name type="scientific">Paraburkholderia acidicola</name>
    <dbReference type="NCBI Taxonomy" id="1912599"/>
    <lineage>
        <taxon>Bacteria</taxon>
        <taxon>Pseudomonadati</taxon>
        <taxon>Pseudomonadota</taxon>
        <taxon>Betaproteobacteria</taxon>
        <taxon>Burkholderiales</taxon>
        <taxon>Burkholderiaceae</taxon>
        <taxon>Paraburkholderia</taxon>
    </lineage>
</organism>
<comment type="caution">
    <text evidence="2">The sequence shown here is derived from an EMBL/GenBank/DDBJ whole genome shotgun (WGS) entry which is preliminary data.</text>
</comment>
<dbReference type="AlphaFoldDB" id="A0A2A4ELY7"/>
<feature type="region of interest" description="Disordered" evidence="1">
    <location>
        <begin position="28"/>
        <end position="154"/>
    </location>
</feature>
<evidence type="ECO:0000313" key="2">
    <source>
        <dbReference type="EMBL" id="PCE22081.1"/>
    </source>
</evidence>
<sequence>MSNVRADVIVDGVRVIYEGRSCSVTVQLSQDDNAQARVGRDTGNPDATPDAAKVSDRLSPSRFCLEQLRAASQNTEDEAAGPSGGQTGTKQGKRRPRKRAHNQRGALHRAPRGGTARRDQPDSTRTTGIRRSDIELDAATSMPMRRFNPSSNNP</sequence>
<proteinExistence type="predicted"/>
<evidence type="ECO:0000313" key="3">
    <source>
        <dbReference type="Proteomes" id="UP000218022"/>
    </source>
</evidence>
<gene>
    <name evidence="2" type="ORF">BWP39_20635</name>
</gene>
<feature type="compositionally biased region" description="Basic residues" evidence="1">
    <location>
        <begin position="91"/>
        <end position="111"/>
    </location>
</feature>
<name>A0A2A4ELY7_9BURK</name>
<evidence type="ECO:0000256" key="1">
    <source>
        <dbReference type="SAM" id="MobiDB-lite"/>
    </source>
</evidence>